<protein>
    <submittedName>
        <fullName evidence="1">Uncharacterized protein</fullName>
    </submittedName>
</protein>
<dbReference type="EMBL" id="MN740463">
    <property type="protein sequence ID" value="QHU27822.1"/>
    <property type="molecule type" value="Genomic_DNA"/>
</dbReference>
<organism evidence="1">
    <name type="scientific">viral metagenome</name>
    <dbReference type="NCBI Taxonomy" id="1070528"/>
    <lineage>
        <taxon>unclassified sequences</taxon>
        <taxon>metagenomes</taxon>
        <taxon>organismal metagenomes</taxon>
    </lineage>
</organism>
<proteinExistence type="predicted"/>
<name>A0A6C0LF46_9ZZZZ</name>
<sequence>MRKTPKILSNDKYKYYDLEFPIYKTKNGGRLIKIGNIFYNLENSTTVEKVKEEYSKKIRIELSEEDKEYVII</sequence>
<accession>A0A6C0LF46</accession>
<reference evidence="1" key="1">
    <citation type="journal article" date="2020" name="Nature">
        <title>Giant virus diversity and host interactions through global metagenomics.</title>
        <authorList>
            <person name="Schulz F."/>
            <person name="Roux S."/>
            <person name="Paez-Espino D."/>
            <person name="Jungbluth S."/>
            <person name="Walsh D.A."/>
            <person name="Denef V.J."/>
            <person name="McMahon K.D."/>
            <person name="Konstantinidis K.T."/>
            <person name="Eloe-Fadrosh E.A."/>
            <person name="Kyrpides N.C."/>
            <person name="Woyke T."/>
        </authorList>
    </citation>
    <scope>NUCLEOTIDE SEQUENCE</scope>
    <source>
        <strain evidence="1">GVMAG-M-3300027769-26</strain>
    </source>
</reference>
<evidence type="ECO:0000313" key="1">
    <source>
        <dbReference type="EMBL" id="QHU27822.1"/>
    </source>
</evidence>
<dbReference type="AlphaFoldDB" id="A0A6C0LF46"/>